<feature type="binding site" evidence="10">
    <location>
        <position position="63"/>
    </location>
    <ligand>
        <name>Zn(2+)</name>
        <dbReference type="ChEBI" id="CHEBI:29105"/>
        <label>1</label>
        <note>catalytic</note>
    </ligand>
</feature>
<feature type="binding site" evidence="10">
    <location>
        <position position="269"/>
    </location>
    <ligand>
        <name>Zn(2+)</name>
        <dbReference type="ChEBI" id="CHEBI:29105"/>
        <label>2</label>
        <note>catalytic</note>
    </ligand>
</feature>
<organism evidence="11 12">
    <name type="scientific">Anaerobacillus arseniciselenatis</name>
    <dbReference type="NCBI Taxonomy" id="85682"/>
    <lineage>
        <taxon>Bacteria</taxon>
        <taxon>Bacillati</taxon>
        <taxon>Bacillota</taxon>
        <taxon>Bacilli</taxon>
        <taxon>Bacillales</taxon>
        <taxon>Bacillaceae</taxon>
        <taxon>Anaerobacillus</taxon>
    </lineage>
</organism>
<dbReference type="GO" id="GO:0008270">
    <property type="term" value="F:zinc ion binding"/>
    <property type="evidence" value="ECO:0007669"/>
    <property type="project" value="UniProtKB-UniRule"/>
</dbReference>
<evidence type="ECO:0000256" key="8">
    <source>
        <dbReference type="ARBA" id="ARBA00022833"/>
    </source>
</evidence>
<accession>A0A1S2LX93</accession>
<feature type="binding site" evidence="10">
    <location>
        <position position="67"/>
    </location>
    <ligand>
        <name>Zn(2+)</name>
        <dbReference type="ChEBI" id="CHEBI:29105"/>
        <label>2</label>
        <note>catalytic</note>
    </ligand>
</feature>
<feature type="active site" description="Proton acceptor" evidence="10">
    <location>
        <position position="67"/>
    </location>
</feature>
<reference evidence="11 12" key="1">
    <citation type="submission" date="2016-10" db="EMBL/GenBank/DDBJ databases">
        <title>Draft genome sequences of four alkaliphilic bacteria belonging to the Anaerobacillus genus.</title>
        <authorList>
            <person name="Bassil N.M."/>
            <person name="Lloyd J.R."/>
        </authorList>
    </citation>
    <scope>NUCLEOTIDE SEQUENCE [LARGE SCALE GENOMIC DNA]</scope>
    <source>
        <strain evidence="11 12">DSM 15340</strain>
    </source>
</reference>
<comment type="function">
    <text evidence="9 10">Zinc phosphodiesterase, which displays some tRNA 3'-processing endonuclease activity. Probably involved in tRNA maturation, by removing a 3'-trailer from precursor tRNA.</text>
</comment>
<evidence type="ECO:0000313" key="12">
    <source>
        <dbReference type="Proteomes" id="UP000180098"/>
    </source>
</evidence>
<dbReference type="NCBIfam" id="NF000801">
    <property type="entry name" value="PRK00055.1-3"/>
    <property type="match status" value="1"/>
</dbReference>
<keyword evidence="6 10" id="KW-0255">Endonuclease</keyword>
<evidence type="ECO:0000256" key="7">
    <source>
        <dbReference type="ARBA" id="ARBA00022801"/>
    </source>
</evidence>
<comment type="cofactor">
    <cofactor evidence="10">
        <name>Zn(2+)</name>
        <dbReference type="ChEBI" id="CHEBI:29105"/>
    </cofactor>
    <text evidence="10">Binds 2 Zn(2+) ions.</text>
</comment>
<feature type="binding site" evidence="10">
    <location>
        <position position="211"/>
    </location>
    <ligand>
        <name>Zn(2+)</name>
        <dbReference type="ChEBI" id="CHEBI:29105"/>
        <label>1</label>
        <note>catalytic</note>
    </ligand>
</feature>
<dbReference type="EMBL" id="MLQQ01000001">
    <property type="protein sequence ID" value="OIJ16287.1"/>
    <property type="molecule type" value="Genomic_DNA"/>
</dbReference>
<feature type="binding site" evidence="10">
    <location>
        <position position="68"/>
    </location>
    <ligand>
        <name>Zn(2+)</name>
        <dbReference type="ChEBI" id="CHEBI:29105"/>
        <label>2</label>
        <note>catalytic</note>
    </ligand>
</feature>
<dbReference type="Gene3D" id="3.60.15.10">
    <property type="entry name" value="Ribonuclease Z/Hydroxyacylglutathione hydrolase-like"/>
    <property type="match status" value="1"/>
</dbReference>
<feature type="binding site" evidence="10">
    <location>
        <position position="65"/>
    </location>
    <ligand>
        <name>Zn(2+)</name>
        <dbReference type="ChEBI" id="CHEBI:29105"/>
        <label>1</label>
        <note>catalytic</note>
    </ligand>
</feature>
<dbReference type="GO" id="GO:0042781">
    <property type="term" value="F:3'-tRNA processing endoribonuclease activity"/>
    <property type="evidence" value="ECO:0007669"/>
    <property type="project" value="UniProtKB-UniRule"/>
</dbReference>
<dbReference type="RefSeq" id="WP_071312213.1">
    <property type="nucleotide sequence ID" value="NZ_MLQQ01000001.1"/>
</dbReference>
<keyword evidence="3 10" id="KW-0819">tRNA processing</keyword>
<dbReference type="HAMAP" id="MF_01818">
    <property type="entry name" value="RNase_Z_BN"/>
    <property type="match status" value="1"/>
</dbReference>
<dbReference type="GO" id="GO:0042802">
    <property type="term" value="F:identical protein binding"/>
    <property type="evidence" value="ECO:0007669"/>
    <property type="project" value="UniProtKB-ARBA"/>
</dbReference>
<dbReference type="EC" id="3.1.26.11" evidence="2 10"/>
<evidence type="ECO:0000256" key="6">
    <source>
        <dbReference type="ARBA" id="ARBA00022759"/>
    </source>
</evidence>
<dbReference type="AlphaFoldDB" id="A0A1S2LX93"/>
<keyword evidence="12" id="KW-1185">Reference proteome</keyword>
<keyword evidence="5 10" id="KW-0479">Metal-binding</keyword>
<feature type="binding site" evidence="10">
    <location>
        <position position="140"/>
    </location>
    <ligand>
        <name>Zn(2+)</name>
        <dbReference type="ChEBI" id="CHEBI:29105"/>
        <label>1</label>
        <note>catalytic</note>
    </ligand>
</feature>
<dbReference type="SUPFAM" id="SSF56281">
    <property type="entry name" value="Metallo-hydrolase/oxidoreductase"/>
    <property type="match status" value="1"/>
</dbReference>
<evidence type="ECO:0000256" key="5">
    <source>
        <dbReference type="ARBA" id="ARBA00022723"/>
    </source>
</evidence>
<evidence type="ECO:0000256" key="9">
    <source>
        <dbReference type="ARBA" id="ARBA00057812"/>
    </source>
</evidence>
<keyword evidence="4 10" id="KW-0540">Nuclease</keyword>
<comment type="similarity">
    <text evidence="10">Belongs to the RNase Z family.</text>
</comment>
<dbReference type="PANTHER" id="PTHR46018">
    <property type="entry name" value="ZINC PHOSPHODIESTERASE ELAC PROTEIN 1"/>
    <property type="match status" value="1"/>
</dbReference>
<keyword evidence="7 10" id="KW-0378">Hydrolase</keyword>
<evidence type="ECO:0000256" key="4">
    <source>
        <dbReference type="ARBA" id="ARBA00022722"/>
    </source>
</evidence>
<protein>
    <recommendedName>
        <fullName evidence="2 10">Ribonuclease Z</fullName>
        <shortName evidence="10">RNase Z</shortName>
        <ecNumber evidence="2 10">3.1.26.11</ecNumber>
    </recommendedName>
    <alternativeName>
        <fullName evidence="10">tRNA 3 endonuclease</fullName>
    </alternativeName>
    <alternativeName>
        <fullName evidence="10">tRNase Z</fullName>
    </alternativeName>
</protein>
<sequence>MKIQFLGTCAGIPSKMRNVSSLIIQMLHYENECWMIDCGEATQHQLLHSSMTLSKINKIFITHLHGDHIYGLPGLISSRSFQGATGELKLFGPKGIKDFIHTSLSISGTYIRYPLEVIEIDEGVLFSNHAFSFEAIKLEHGLTSFGFRIQEKDTPGSLNVEKLKSLGVTPGPIFKQIKEGKQITLKDGTVINGADFVGPLKKGKVLAIAGDTRQCNNVKRLAKNADIFIHEATFLDKDKHLAYEHYHSTAKEVALLAKKSNVKLLFLNHISSRYSENTRDLLQESEGVFSKTFIPNDLQTYIIKQNNEVTLK</sequence>
<keyword evidence="8 10" id="KW-0862">Zinc</keyword>
<dbReference type="CDD" id="cd07717">
    <property type="entry name" value="RNaseZ_ZiPD-like_MBL-fold"/>
    <property type="match status" value="1"/>
</dbReference>
<dbReference type="InterPro" id="IPR036866">
    <property type="entry name" value="RibonucZ/Hydroxyglut_hydro"/>
</dbReference>
<dbReference type="Pfam" id="PF23023">
    <property type="entry name" value="Anti-Pycsar_Apyc1"/>
    <property type="match status" value="1"/>
</dbReference>
<evidence type="ECO:0000256" key="10">
    <source>
        <dbReference type="HAMAP-Rule" id="MF_01818"/>
    </source>
</evidence>
<name>A0A1S2LX93_9BACI</name>
<dbReference type="PANTHER" id="PTHR46018:SF2">
    <property type="entry name" value="ZINC PHOSPHODIESTERASE ELAC PROTEIN 1"/>
    <property type="match status" value="1"/>
</dbReference>
<comment type="catalytic activity">
    <reaction evidence="10">
        <text>Endonucleolytic cleavage of RNA, removing extra 3' nucleotides from tRNA precursor, generating 3' termini of tRNAs. A 3'-hydroxy group is left at the tRNA terminus and a 5'-phosphoryl group is left at the trailer molecule.</text>
        <dbReference type="EC" id="3.1.26.11"/>
    </reaction>
</comment>
<dbReference type="FunFam" id="3.60.15.10:FF:000002">
    <property type="entry name" value="Ribonuclease Z"/>
    <property type="match status" value="1"/>
</dbReference>
<dbReference type="NCBIfam" id="TIGR02651">
    <property type="entry name" value="RNase_Z"/>
    <property type="match status" value="1"/>
</dbReference>
<proteinExistence type="inferred from homology"/>
<gene>
    <name evidence="10" type="primary">rnz</name>
    <name evidence="11" type="ORF">BKP35_02070</name>
</gene>
<dbReference type="InterPro" id="IPR013471">
    <property type="entry name" value="RNase_Z/BN"/>
</dbReference>
<evidence type="ECO:0000256" key="3">
    <source>
        <dbReference type="ARBA" id="ARBA00022694"/>
    </source>
</evidence>
<dbReference type="OrthoDB" id="9800940at2"/>
<comment type="subunit">
    <text evidence="1 10">Homodimer.</text>
</comment>
<feature type="binding site" evidence="10">
    <location>
        <position position="211"/>
    </location>
    <ligand>
        <name>Zn(2+)</name>
        <dbReference type="ChEBI" id="CHEBI:29105"/>
        <label>2</label>
        <note>catalytic</note>
    </ligand>
</feature>
<dbReference type="Proteomes" id="UP000180098">
    <property type="component" value="Unassembled WGS sequence"/>
</dbReference>
<comment type="caution">
    <text evidence="11">The sequence shown here is derived from an EMBL/GenBank/DDBJ whole genome shotgun (WGS) entry which is preliminary data.</text>
</comment>
<evidence type="ECO:0000256" key="1">
    <source>
        <dbReference type="ARBA" id="ARBA00011738"/>
    </source>
</evidence>
<evidence type="ECO:0000256" key="2">
    <source>
        <dbReference type="ARBA" id="ARBA00012477"/>
    </source>
</evidence>
<evidence type="ECO:0000313" key="11">
    <source>
        <dbReference type="EMBL" id="OIJ16287.1"/>
    </source>
</evidence>